<feature type="transmembrane region" description="Helical" evidence="1">
    <location>
        <begin position="38"/>
        <end position="60"/>
    </location>
</feature>
<evidence type="ECO:0000313" key="2">
    <source>
        <dbReference type="EMBL" id="SHJ93304.1"/>
    </source>
</evidence>
<proteinExistence type="predicted"/>
<dbReference type="RefSeq" id="WP_072910272.1">
    <property type="nucleotide sequence ID" value="NZ_FRAR01000004.1"/>
</dbReference>
<evidence type="ECO:0000256" key="1">
    <source>
        <dbReference type="SAM" id="Phobius"/>
    </source>
</evidence>
<keyword evidence="3" id="KW-1185">Reference proteome</keyword>
<organism evidence="2 3">
    <name type="scientific">Desulforamulus aeronauticus DSM 10349</name>
    <dbReference type="NCBI Taxonomy" id="1121421"/>
    <lineage>
        <taxon>Bacteria</taxon>
        <taxon>Bacillati</taxon>
        <taxon>Bacillota</taxon>
        <taxon>Clostridia</taxon>
        <taxon>Eubacteriales</taxon>
        <taxon>Peptococcaceae</taxon>
        <taxon>Desulforamulus</taxon>
    </lineage>
</organism>
<evidence type="ECO:0000313" key="3">
    <source>
        <dbReference type="Proteomes" id="UP000183997"/>
    </source>
</evidence>
<protein>
    <submittedName>
        <fullName evidence="2">Uncharacterized protein</fullName>
    </submittedName>
</protein>
<sequence>MWDGWPLSRILLLFTGIAFLMISLQVTLYHYRQNFRHWAMYGPVVGGPLIGIFTIALAFYNVPMLQLTTSILLFVGLGLGIVGGYLHFNGIGERVGGFGESQNFLIGPPLTLPIMVTALSILGLIALYWR</sequence>
<keyword evidence="1" id="KW-1133">Transmembrane helix</keyword>
<feature type="transmembrane region" description="Helical" evidence="1">
    <location>
        <begin position="67"/>
        <end position="86"/>
    </location>
</feature>
<name>A0A1M6NCH7_9FIRM</name>
<keyword evidence="1" id="KW-0812">Transmembrane</keyword>
<dbReference type="STRING" id="1121421.SAMN02745123_00046"/>
<keyword evidence="1" id="KW-0472">Membrane</keyword>
<dbReference type="OrthoDB" id="109833at2"/>
<dbReference type="AlphaFoldDB" id="A0A1M6NCH7"/>
<dbReference type="EMBL" id="FRAR01000004">
    <property type="protein sequence ID" value="SHJ93304.1"/>
    <property type="molecule type" value="Genomic_DNA"/>
</dbReference>
<accession>A0A1M6NCH7</accession>
<feature type="transmembrane region" description="Helical" evidence="1">
    <location>
        <begin position="12"/>
        <end position="32"/>
    </location>
</feature>
<feature type="transmembrane region" description="Helical" evidence="1">
    <location>
        <begin position="106"/>
        <end position="129"/>
    </location>
</feature>
<dbReference type="Proteomes" id="UP000183997">
    <property type="component" value="Unassembled WGS sequence"/>
</dbReference>
<reference evidence="3" key="1">
    <citation type="submission" date="2016-11" db="EMBL/GenBank/DDBJ databases">
        <authorList>
            <person name="Varghese N."/>
            <person name="Submissions S."/>
        </authorList>
    </citation>
    <scope>NUCLEOTIDE SEQUENCE [LARGE SCALE GENOMIC DNA]</scope>
    <source>
        <strain evidence="3">DSM 10349</strain>
    </source>
</reference>
<gene>
    <name evidence="2" type="ORF">SAMN02745123_00046</name>
</gene>